<dbReference type="OrthoDB" id="8837588at2759"/>
<keyword evidence="3 8" id="KW-0813">Transport</keyword>
<dbReference type="InterPro" id="IPR002490">
    <property type="entry name" value="V-ATPase_116kDa_su"/>
</dbReference>
<organism evidence="9 10">
    <name type="scientific">Synaphobranchus kaupii</name>
    <name type="common">Kaup's arrowtooth eel</name>
    <dbReference type="NCBI Taxonomy" id="118154"/>
    <lineage>
        <taxon>Eukaryota</taxon>
        <taxon>Metazoa</taxon>
        <taxon>Chordata</taxon>
        <taxon>Craniata</taxon>
        <taxon>Vertebrata</taxon>
        <taxon>Euteleostomi</taxon>
        <taxon>Actinopterygii</taxon>
        <taxon>Neopterygii</taxon>
        <taxon>Teleostei</taxon>
        <taxon>Anguilliformes</taxon>
        <taxon>Synaphobranchidae</taxon>
        <taxon>Synaphobranchus</taxon>
    </lineage>
</organism>
<dbReference type="AlphaFoldDB" id="A0A9Q1G4L1"/>
<dbReference type="GO" id="GO:0046961">
    <property type="term" value="F:proton-transporting ATPase activity, rotational mechanism"/>
    <property type="evidence" value="ECO:0007669"/>
    <property type="project" value="InterPro"/>
</dbReference>
<dbReference type="GO" id="GO:0033179">
    <property type="term" value="C:proton-transporting V-type ATPase, V0 domain"/>
    <property type="evidence" value="ECO:0007669"/>
    <property type="project" value="InterPro"/>
</dbReference>
<dbReference type="PANTHER" id="PTHR11629">
    <property type="entry name" value="VACUOLAR PROTON ATPASES"/>
    <property type="match status" value="1"/>
</dbReference>
<evidence type="ECO:0000256" key="2">
    <source>
        <dbReference type="ARBA" id="ARBA00009904"/>
    </source>
</evidence>
<feature type="transmembrane region" description="Helical" evidence="8">
    <location>
        <begin position="299"/>
        <end position="317"/>
    </location>
</feature>
<evidence type="ECO:0000256" key="3">
    <source>
        <dbReference type="ARBA" id="ARBA00022448"/>
    </source>
</evidence>
<evidence type="ECO:0000313" key="9">
    <source>
        <dbReference type="EMBL" id="KAJ8375379.1"/>
    </source>
</evidence>
<name>A0A9Q1G4L1_SYNKA</name>
<accession>A0A9Q1G4L1</accession>
<evidence type="ECO:0000256" key="5">
    <source>
        <dbReference type="ARBA" id="ARBA00022989"/>
    </source>
</evidence>
<keyword evidence="4 8" id="KW-0812">Transmembrane</keyword>
<feature type="transmembrane region" description="Helical" evidence="8">
    <location>
        <begin position="237"/>
        <end position="258"/>
    </location>
</feature>
<dbReference type="EMBL" id="JAINUF010000002">
    <property type="protein sequence ID" value="KAJ8375379.1"/>
    <property type="molecule type" value="Genomic_DNA"/>
</dbReference>
<dbReference type="PANTHER" id="PTHR11629:SF90">
    <property type="entry name" value="V-TYPE PROTON ATPASE SUBUNIT A"/>
    <property type="match status" value="1"/>
</dbReference>
<dbReference type="Proteomes" id="UP001152622">
    <property type="component" value="Chromosome 2"/>
</dbReference>
<comment type="subcellular location">
    <subcellularLocation>
        <location evidence="1">Membrane</location>
        <topology evidence="1">Multi-pass membrane protein</topology>
    </subcellularLocation>
</comment>
<protein>
    <recommendedName>
        <fullName evidence="8">V-type proton ATPase subunit a</fullName>
    </recommendedName>
</protein>
<keyword evidence="6 8" id="KW-0406">Ion transport</keyword>
<reference evidence="9" key="1">
    <citation type="journal article" date="2023" name="Science">
        <title>Genome structures resolve the early diversification of teleost fishes.</title>
        <authorList>
            <person name="Parey E."/>
            <person name="Louis A."/>
            <person name="Montfort J."/>
            <person name="Bouchez O."/>
            <person name="Roques C."/>
            <person name="Iampietro C."/>
            <person name="Lluch J."/>
            <person name="Castinel A."/>
            <person name="Donnadieu C."/>
            <person name="Desvignes T."/>
            <person name="Floi Bucao C."/>
            <person name="Jouanno E."/>
            <person name="Wen M."/>
            <person name="Mejri S."/>
            <person name="Dirks R."/>
            <person name="Jansen H."/>
            <person name="Henkel C."/>
            <person name="Chen W.J."/>
            <person name="Zahm M."/>
            <person name="Cabau C."/>
            <person name="Klopp C."/>
            <person name="Thompson A.W."/>
            <person name="Robinson-Rechavi M."/>
            <person name="Braasch I."/>
            <person name="Lecointre G."/>
            <person name="Bobe J."/>
            <person name="Postlethwait J.H."/>
            <person name="Berthelot C."/>
            <person name="Roest Crollius H."/>
            <person name="Guiguen Y."/>
        </authorList>
    </citation>
    <scope>NUCLEOTIDE SEQUENCE</scope>
    <source>
        <strain evidence="9">WJC10195</strain>
    </source>
</reference>
<evidence type="ECO:0000256" key="8">
    <source>
        <dbReference type="RuleBase" id="RU361189"/>
    </source>
</evidence>
<evidence type="ECO:0000256" key="6">
    <source>
        <dbReference type="ARBA" id="ARBA00023065"/>
    </source>
</evidence>
<comment type="function">
    <text evidence="8">Essential component of the vacuolar proton pump (V-ATPase), a multimeric enzyme that catalyzes the translocation of protons across the membranes. Required for assembly and activity of the V-ATPase.</text>
</comment>
<keyword evidence="7 8" id="KW-0472">Membrane</keyword>
<keyword evidence="8" id="KW-0375">Hydrogen ion transport</keyword>
<dbReference type="GO" id="GO:0007035">
    <property type="term" value="P:vacuolar acidification"/>
    <property type="evidence" value="ECO:0007669"/>
    <property type="project" value="TreeGrafter"/>
</dbReference>
<keyword evidence="10" id="KW-1185">Reference proteome</keyword>
<dbReference type="GO" id="GO:0051117">
    <property type="term" value="F:ATPase binding"/>
    <property type="evidence" value="ECO:0007669"/>
    <property type="project" value="TreeGrafter"/>
</dbReference>
<comment type="similarity">
    <text evidence="2 8">Belongs to the V-ATPase 116 kDa subunit family.</text>
</comment>
<feature type="transmembrane region" description="Helical" evidence="8">
    <location>
        <begin position="139"/>
        <end position="157"/>
    </location>
</feature>
<sequence length="383" mass="42977">LYFSSCLPLTTCLLPFLLFELFCLVFCVATTRTWDREQSGSSLCPVLNRIQTLQTPPTFNRINTFTSGFQSIIDAYGVGNYQEINPAPYTLVTFPFLFAVMFGDCGHGLVMMLLALWIIVQEEKFRNLKNELTNVLVSGRYIVLLMGVFSIYTGLIYNDCFSKSFNFFGSAWSVSAMFGPSGPWTNETLHGSKHLQLDPVVPGVYSGSPYPFGIDPIWNIATNKLTFLNSYKMKMSVILGVLHMLFGVTLSLMNYIYFRNTRNVLLQFIPEVVFMLALFGYLVFLILFKWCVVMKSDTAPSILLLFINMMLFAYDTADDALLYSGQVRIFSACVAPQRSLASPTTTASGPVSKRRQCILTSTCIGNTNKQQYPAKTQNSNIPP</sequence>
<dbReference type="GO" id="GO:0016471">
    <property type="term" value="C:vacuolar proton-transporting V-type ATPase complex"/>
    <property type="evidence" value="ECO:0007669"/>
    <property type="project" value="TreeGrafter"/>
</dbReference>
<evidence type="ECO:0000256" key="1">
    <source>
        <dbReference type="ARBA" id="ARBA00004141"/>
    </source>
</evidence>
<feature type="transmembrane region" description="Helical" evidence="8">
    <location>
        <begin position="264"/>
        <end position="287"/>
    </location>
</feature>
<evidence type="ECO:0000256" key="4">
    <source>
        <dbReference type="ARBA" id="ARBA00022692"/>
    </source>
</evidence>
<evidence type="ECO:0000256" key="7">
    <source>
        <dbReference type="ARBA" id="ARBA00023136"/>
    </source>
</evidence>
<comment type="caution">
    <text evidence="9">The sequence shown here is derived from an EMBL/GenBank/DDBJ whole genome shotgun (WGS) entry which is preliminary data.</text>
</comment>
<feature type="transmembrane region" description="Helical" evidence="8">
    <location>
        <begin position="96"/>
        <end position="119"/>
    </location>
</feature>
<keyword evidence="5 8" id="KW-1133">Transmembrane helix</keyword>
<feature type="non-terminal residue" evidence="9">
    <location>
        <position position="1"/>
    </location>
</feature>
<dbReference type="GO" id="GO:0005886">
    <property type="term" value="C:plasma membrane"/>
    <property type="evidence" value="ECO:0007669"/>
    <property type="project" value="TreeGrafter"/>
</dbReference>
<feature type="transmembrane region" description="Helical" evidence="8">
    <location>
        <begin position="6"/>
        <end position="29"/>
    </location>
</feature>
<evidence type="ECO:0000313" key="10">
    <source>
        <dbReference type="Proteomes" id="UP001152622"/>
    </source>
</evidence>
<gene>
    <name evidence="9" type="ORF">SKAU_G00059590</name>
</gene>
<proteinExistence type="inferred from homology"/>
<dbReference type="Pfam" id="PF01496">
    <property type="entry name" value="V_ATPase_I"/>
    <property type="match status" value="1"/>
</dbReference>